<dbReference type="GO" id="GO:0030170">
    <property type="term" value="F:pyridoxal phosphate binding"/>
    <property type="evidence" value="ECO:0007669"/>
    <property type="project" value="InterPro"/>
</dbReference>
<dbReference type="PROSITE" id="PS00600">
    <property type="entry name" value="AA_TRANSFER_CLASS_3"/>
    <property type="match status" value="1"/>
</dbReference>
<organism evidence="7 8">
    <name type="scientific">Candidatus Desulfatifera sulfidica</name>
    <dbReference type="NCBI Taxonomy" id="2841691"/>
    <lineage>
        <taxon>Bacteria</taxon>
        <taxon>Pseudomonadati</taxon>
        <taxon>Thermodesulfobacteriota</taxon>
        <taxon>Desulfobulbia</taxon>
        <taxon>Desulfobulbales</taxon>
        <taxon>Desulfobulbaceae</taxon>
        <taxon>Candidatus Desulfatifera</taxon>
    </lineage>
</organism>
<dbReference type="HAMAP" id="MF_01107">
    <property type="entry name" value="ArgD_aminotrans_3"/>
    <property type="match status" value="1"/>
</dbReference>
<comment type="miscellaneous">
    <text evidence="6">May also have succinyldiaminopimelate aminotransferase activity, thus carrying out the corresponding step in lysine biosynthesis.</text>
</comment>
<dbReference type="EMBL" id="JACNLK010000030">
    <property type="protein sequence ID" value="MBC8208197.1"/>
    <property type="molecule type" value="Genomic_DNA"/>
</dbReference>
<evidence type="ECO:0000256" key="6">
    <source>
        <dbReference type="HAMAP-Rule" id="MF_01107"/>
    </source>
</evidence>
<dbReference type="GO" id="GO:0005737">
    <property type="term" value="C:cytoplasm"/>
    <property type="evidence" value="ECO:0007669"/>
    <property type="project" value="UniProtKB-SubCell"/>
</dbReference>
<evidence type="ECO:0000256" key="1">
    <source>
        <dbReference type="ARBA" id="ARBA00022576"/>
    </source>
</evidence>
<keyword evidence="3 6" id="KW-0663">Pyridoxal phosphate</keyword>
<dbReference type="AlphaFoldDB" id="A0A8J6N9E4"/>
<evidence type="ECO:0000256" key="3">
    <source>
        <dbReference type="ARBA" id="ARBA00022898"/>
    </source>
</evidence>
<comment type="similarity">
    <text evidence="6">Belongs to the class-III pyridoxal-phosphate-dependent aminotransferase family. ArgD subfamily.</text>
</comment>
<dbReference type="GO" id="GO:0031299">
    <property type="term" value="F:taurine-pyruvate aminotransferase activity"/>
    <property type="evidence" value="ECO:0007669"/>
    <property type="project" value="UniProtKB-EC"/>
</dbReference>
<dbReference type="SUPFAM" id="SSF53383">
    <property type="entry name" value="PLP-dependent transferases"/>
    <property type="match status" value="1"/>
</dbReference>
<evidence type="ECO:0000313" key="8">
    <source>
        <dbReference type="Proteomes" id="UP000599024"/>
    </source>
</evidence>
<dbReference type="GO" id="GO:0006526">
    <property type="term" value="P:L-arginine biosynthetic process"/>
    <property type="evidence" value="ECO:0007669"/>
    <property type="project" value="UniProtKB-UniRule"/>
</dbReference>
<comment type="catalytic activity">
    <reaction evidence="6">
        <text>N(2)-acetyl-L-ornithine + 2-oxoglutarate = N-acetyl-L-glutamate 5-semialdehyde + L-glutamate</text>
        <dbReference type="Rhea" id="RHEA:18049"/>
        <dbReference type="ChEBI" id="CHEBI:16810"/>
        <dbReference type="ChEBI" id="CHEBI:29123"/>
        <dbReference type="ChEBI" id="CHEBI:29985"/>
        <dbReference type="ChEBI" id="CHEBI:57805"/>
        <dbReference type="EC" id="2.6.1.11"/>
    </reaction>
</comment>
<dbReference type="EC" id="2.6.1.11" evidence="6"/>
<keyword evidence="1 6" id="KW-0032">Aminotransferase</keyword>
<protein>
    <recommendedName>
        <fullName evidence="6">Acetylornithine aminotransferase</fullName>
        <shortName evidence="6">ACOAT</shortName>
        <ecNumber evidence="6">2.6.1.11</ecNumber>
    </recommendedName>
</protein>
<evidence type="ECO:0000256" key="5">
    <source>
        <dbReference type="ARBA" id="ARBA00052998"/>
    </source>
</evidence>
<sequence length="399" mass="42383">MSLSNQGLATASDEVFMGTYARYPAAMISGRGCRLTDADGRQYLDFLSGIAVCSLGHCHPEVTRTIQEQAAKLVHVSNLYYTEPQTELARLLVANSFADKVFLANSGAEVNEAAIKLARIAAGPGRYQVISLAGSFHGRTLATVAATGQPKFHEGFEPMPDGFVHAPFGDLAAVKALINEKTCAILCEPLQGEGGVRPLPPEYLSGLRALCDQHELFLIMDEIQTGMGRTGTLFAHEQLGVTPDIMTLAKALGSGLPIGAMLATKEIATAFTPGTHGTTFGGNPVAAAAAVTTMKIMLDDGFLPLVQSKTRYLEAQLEELVSRFPKLLTGVRGLGMIQGLVLSEAGVAVGGAIVKRMFEQGCLINFAGNAVLRFLPPLIVEESDIDEFAAILSQVLNEF</sequence>
<dbReference type="GO" id="GO:0042802">
    <property type="term" value="F:identical protein binding"/>
    <property type="evidence" value="ECO:0007669"/>
    <property type="project" value="TreeGrafter"/>
</dbReference>
<dbReference type="InterPro" id="IPR015422">
    <property type="entry name" value="PyrdxlP-dep_Trfase_small"/>
</dbReference>
<comment type="pathway">
    <text evidence="6">Amino-acid biosynthesis; L-arginine biosynthesis; N(2)-acetyl-L-ornithine from L-glutamate: step 4/4.</text>
</comment>
<dbReference type="CDD" id="cd00610">
    <property type="entry name" value="OAT_like"/>
    <property type="match status" value="1"/>
</dbReference>
<comment type="subcellular location">
    <subcellularLocation>
        <location evidence="6">Cytoplasm</location>
    </subcellularLocation>
</comment>
<dbReference type="InterPro" id="IPR005814">
    <property type="entry name" value="Aminotrans_3"/>
</dbReference>
<name>A0A8J6N9E4_9BACT</name>
<dbReference type="NCBIfam" id="NF002325">
    <property type="entry name" value="PRK01278.1"/>
    <property type="match status" value="1"/>
</dbReference>
<evidence type="ECO:0000313" key="7">
    <source>
        <dbReference type="EMBL" id="MBC8208197.1"/>
    </source>
</evidence>
<accession>A0A8J6N9E4</accession>
<dbReference type="InterPro" id="IPR049704">
    <property type="entry name" value="Aminotrans_3_PPA_site"/>
</dbReference>
<dbReference type="Gene3D" id="3.40.640.10">
    <property type="entry name" value="Type I PLP-dependent aspartate aminotransferase-like (Major domain)"/>
    <property type="match status" value="1"/>
</dbReference>
<feature type="binding site" evidence="6">
    <location>
        <begin position="107"/>
        <end position="108"/>
    </location>
    <ligand>
        <name>pyridoxal 5'-phosphate</name>
        <dbReference type="ChEBI" id="CHEBI:597326"/>
    </ligand>
</feature>
<comment type="catalytic activity">
    <reaction evidence="5">
        <text>taurine + pyruvate = sulfoacetaldehyde + L-alanine</text>
        <dbReference type="Rhea" id="RHEA:10420"/>
        <dbReference type="ChEBI" id="CHEBI:15361"/>
        <dbReference type="ChEBI" id="CHEBI:57972"/>
        <dbReference type="ChEBI" id="CHEBI:58246"/>
        <dbReference type="ChEBI" id="CHEBI:507393"/>
        <dbReference type="EC" id="2.6.1.77"/>
    </reaction>
    <physiologicalReaction direction="left-to-right" evidence="5">
        <dbReference type="Rhea" id="RHEA:10421"/>
    </physiologicalReaction>
</comment>
<keyword evidence="4" id="KW-0670">Pyruvate</keyword>
<dbReference type="PANTHER" id="PTHR11986:SF113">
    <property type="entry name" value="SUCCINYLORNITHINE TRANSAMINASE"/>
    <property type="match status" value="1"/>
</dbReference>
<keyword evidence="6" id="KW-0028">Amino-acid biosynthesis</keyword>
<comment type="subunit">
    <text evidence="6">Homodimer.</text>
</comment>
<dbReference type="InterPro" id="IPR015424">
    <property type="entry name" value="PyrdxlP-dep_Trfase"/>
</dbReference>
<dbReference type="GO" id="GO:0003992">
    <property type="term" value="F:N2-acetyl-L-ornithine:2-oxoglutarate 5-aminotransferase activity"/>
    <property type="evidence" value="ECO:0007669"/>
    <property type="project" value="UniProtKB-UniRule"/>
</dbReference>
<feature type="modified residue" description="N6-(pyridoxal phosphate)lysine" evidence="6">
    <location>
        <position position="250"/>
    </location>
</feature>
<feature type="binding site" evidence="6">
    <location>
        <position position="279"/>
    </location>
    <ligand>
        <name>pyridoxal 5'-phosphate</name>
        <dbReference type="ChEBI" id="CHEBI:597326"/>
    </ligand>
</feature>
<feature type="binding site" evidence="6">
    <location>
        <position position="139"/>
    </location>
    <ligand>
        <name>N(2)-acetyl-L-ornithine</name>
        <dbReference type="ChEBI" id="CHEBI:57805"/>
    </ligand>
</feature>
<dbReference type="Proteomes" id="UP000599024">
    <property type="component" value="Unassembled WGS sequence"/>
</dbReference>
<dbReference type="UniPathway" id="UPA00068">
    <property type="reaction ID" value="UER00109"/>
</dbReference>
<dbReference type="InterPro" id="IPR004636">
    <property type="entry name" value="AcOrn/SuccOrn_fam"/>
</dbReference>
<reference evidence="7 8" key="1">
    <citation type="submission" date="2020-08" db="EMBL/GenBank/DDBJ databases">
        <title>Bridging the membrane lipid divide: bacteria of the FCB group superphylum have the potential to synthesize archaeal ether lipids.</title>
        <authorList>
            <person name="Villanueva L."/>
            <person name="Von Meijenfeldt F.A.B."/>
            <person name="Westbye A.B."/>
            <person name="Yadav S."/>
            <person name="Hopmans E.C."/>
            <person name="Dutilh B.E."/>
            <person name="Sinninghe Damste J.S."/>
        </authorList>
    </citation>
    <scope>NUCLEOTIDE SEQUENCE [LARGE SCALE GENOMIC DNA]</scope>
    <source>
        <strain evidence="7">NIOZ-UU81</strain>
    </source>
</reference>
<keyword evidence="2 6" id="KW-0808">Transferase</keyword>
<dbReference type="NCBIfam" id="TIGR00707">
    <property type="entry name" value="argD"/>
    <property type="match status" value="1"/>
</dbReference>
<feature type="binding site" evidence="6">
    <location>
        <position position="278"/>
    </location>
    <ligand>
        <name>N(2)-acetyl-L-ornithine</name>
        <dbReference type="ChEBI" id="CHEBI:57805"/>
    </ligand>
</feature>
<proteinExistence type="inferred from homology"/>
<dbReference type="InterPro" id="IPR015421">
    <property type="entry name" value="PyrdxlP-dep_Trfase_major"/>
</dbReference>
<comment type="caution">
    <text evidence="7">The sequence shown here is derived from an EMBL/GenBank/DDBJ whole genome shotgun (WGS) entry which is preliminary data.</text>
</comment>
<evidence type="ECO:0000256" key="4">
    <source>
        <dbReference type="ARBA" id="ARBA00023317"/>
    </source>
</evidence>
<dbReference type="FunFam" id="3.40.640.10:FF:000004">
    <property type="entry name" value="Acetylornithine aminotransferase"/>
    <property type="match status" value="1"/>
</dbReference>
<dbReference type="Pfam" id="PF00202">
    <property type="entry name" value="Aminotran_3"/>
    <property type="match status" value="1"/>
</dbReference>
<dbReference type="Gene3D" id="3.90.1150.10">
    <property type="entry name" value="Aspartate Aminotransferase, domain 1"/>
    <property type="match status" value="1"/>
</dbReference>
<dbReference type="PANTHER" id="PTHR11986">
    <property type="entry name" value="AMINOTRANSFERASE CLASS III"/>
    <property type="match status" value="1"/>
</dbReference>
<gene>
    <name evidence="6" type="primary">argD</name>
    <name evidence="7" type="ORF">H8E79_03385</name>
</gene>
<comment type="cofactor">
    <cofactor evidence="6">
        <name>pyridoxal 5'-phosphate</name>
        <dbReference type="ChEBI" id="CHEBI:597326"/>
    </cofactor>
    <text evidence="6">Binds 1 pyridoxal phosphate per subunit.</text>
</comment>
<feature type="binding site" evidence="6">
    <location>
        <position position="136"/>
    </location>
    <ligand>
        <name>pyridoxal 5'-phosphate</name>
        <dbReference type="ChEBI" id="CHEBI:597326"/>
    </ligand>
</feature>
<feature type="binding site" evidence="6">
    <location>
        <begin position="221"/>
        <end position="224"/>
    </location>
    <ligand>
        <name>pyridoxal 5'-phosphate</name>
        <dbReference type="ChEBI" id="CHEBI:597326"/>
    </ligand>
</feature>
<keyword evidence="6" id="KW-0963">Cytoplasm</keyword>
<dbReference type="PIRSF" id="PIRSF000521">
    <property type="entry name" value="Transaminase_4ab_Lys_Orn"/>
    <property type="match status" value="1"/>
</dbReference>
<dbReference type="InterPro" id="IPR050103">
    <property type="entry name" value="Class-III_PLP-dep_AT"/>
</dbReference>
<evidence type="ECO:0000256" key="2">
    <source>
        <dbReference type="ARBA" id="ARBA00022679"/>
    </source>
</evidence>
<keyword evidence="6" id="KW-0055">Arginine biosynthesis</keyword>